<dbReference type="AlphaFoldDB" id="A0AA50KAT7"/>
<evidence type="ECO:0000259" key="3">
    <source>
        <dbReference type="PROSITE" id="PS51186"/>
    </source>
</evidence>
<proteinExistence type="predicted"/>
<reference evidence="4" key="1">
    <citation type="submission" date="2023-08" db="EMBL/GenBank/DDBJ databases">
        <title>Complete genome sequence of Shewanella oncorhynchi Z-P2, a siderophore putrebactin-producing bacterium.</title>
        <authorList>
            <person name="Zhang Y."/>
        </authorList>
    </citation>
    <scope>NUCLEOTIDE SEQUENCE</scope>
    <source>
        <strain evidence="4">Z-P2</strain>
    </source>
</reference>
<dbReference type="PANTHER" id="PTHR43072">
    <property type="entry name" value="N-ACETYLTRANSFERASE"/>
    <property type="match status" value="1"/>
</dbReference>
<dbReference type="InterPro" id="IPR016181">
    <property type="entry name" value="Acyl_CoA_acyltransferase"/>
</dbReference>
<dbReference type="RefSeq" id="WP_306682652.1">
    <property type="nucleotide sequence ID" value="NZ_CP132914.1"/>
</dbReference>
<keyword evidence="2" id="KW-0012">Acyltransferase</keyword>
<feature type="domain" description="N-acetyltransferase" evidence="3">
    <location>
        <begin position="4"/>
        <end position="159"/>
    </location>
</feature>
<keyword evidence="1" id="KW-0808">Transferase</keyword>
<gene>
    <name evidence="4" type="ORF">RA178_15510</name>
</gene>
<dbReference type="InterPro" id="IPR000182">
    <property type="entry name" value="GNAT_dom"/>
</dbReference>
<dbReference type="EMBL" id="CP132914">
    <property type="protein sequence ID" value="WMB71820.1"/>
    <property type="molecule type" value="Genomic_DNA"/>
</dbReference>
<evidence type="ECO:0000313" key="4">
    <source>
        <dbReference type="EMBL" id="WMB71820.1"/>
    </source>
</evidence>
<dbReference type="Pfam" id="PF00583">
    <property type="entry name" value="Acetyltransf_1"/>
    <property type="match status" value="1"/>
</dbReference>
<dbReference type="GO" id="GO:0016747">
    <property type="term" value="F:acyltransferase activity, transferring groups other than amino-acyl groups"/>
    <property type="evidence" value="ECO:0007669"/>
    <property type="project" value="InterPro"/>
</dbReference>
<dbReference type="PROSITE" id="PS51186">
    <property type="entry name" value="GNAT"/>
    <property type="match status" value="1"/>
</dbReference>
<dbReference type="GeneID" id="301340619"/>
<dbReference type="Proteomes" id="UP001236800">
    <property type="component" value="Chromosome"/>
</dbReference>
<dbReference type="KEGG" id="sog:RA178_15510"/>
<organism evidence="4">
    <name type="scientific">Shewanella oncorhynchi</name>
    <dbReference type="NCBI Taxonomy" id="2726434"/>
    <lineage>
        <taxon>Bacteria</taxon>
        <taxon>Pseudomonadati</taxon>
        <taxon>Pseudomonadota</taxon>
        <taxon>Gammaproteobacteria</taxon>
        <taxon>Alteromonadales</taxon>
        <taxon>Shewanellaceae</taxon>
        <taxon>Shewanella</taxon>
    </lineage>
</organism>
<name>A0AA50KAT7_9GAMM</name>
<evidence type="ECO:0000256" key="2">
    <source>
        <dbReference type="ARBA" id="ARBA00023315"/>
    </source>
</evidence>
<accession>A0AA50KAT7</accession>
<dbReference type="Gene3D" id="3.40.630.30">
    <property type="match status" value="1"/>
</dbReference>
<dbReference type="PANTHER" id="PTHR43072:SF23">
    <property type="entry name" value="UPF0039 PROTEIN C11D3.02C"/>
    <property type="match status" value="1"/>
</dbReference>
<dbReference type="CDD" id="cd04301">
    <property type="entry name" value="NAT_SF"/>
    <property type="match status" value="1"/>
</dbReference>
<dbReference type="SUPFAM" id="SSF55729">
    <property type="entry name" value="Acyl-CoA N-acyltransferases (Nat)"/>
    <property type="match status" value="1"/>
</dbReference>
<protein>
    <submittedName>
        <fullName evidence="4">GNAT family N-acetyltransferase</fullName>
    </submittedName>
</protein>
<sequence length="177" mass="19122">MNNIQFVIGKKPEELALAAQLIDGRDDNAHPLDHQVFFHSRAVILAKTIEGEIVGCAAIKAGKGTVGKGTVDKGTVGELGYLVVSPHYRRQGIAQGLTHKRIEVAKALGMSILYATIRAENTSSQANLLKAGFQFWRNYLSIRGTGNTVGWYYLALSVNVDAEAIMQSLVGDRTPAV</sequence>
<evidence type="ECO:0000256" key="1">
    <source>
        <dbReference type="ARBA" id="ARBA00022679"/>
    </source>
</evidence>